<dbReference type="HOGENOM" id="CLU_016764_2_0_10"/>
<dbReference type="eggNOG" id="COG4733">
    <property type="taxonomic scope" value="Bacteria"/>
</dbReference>
<evidence type="ECO:0000256" key="2">
    <source>
        <dbReference type="ARBA" id="ARBA00023180"/>
    </source>
</evidence>
<evidence type="ECO:0000256" key="1">
    <source>
        <dbReference type="ARBA" id="ARBA00022723"/>
    </source>
</evidence>
<evidence type="ECO:0000313" key="4">
    <source>
        <dbReference type="Proteomes" id="UP000003586"/>
    </source>
</evidence>
<protein>
    <submittedName>
        <fullName evidence="3">Pectate lyase</fullName>
    </submittedName>
</protein>
<dbReference type="PANTHER" id="PTHR42970">
    <property type="entry name" value="PECTATE LYASE C-RELATED"/>
    <property type="match status" value="1"/>
</dbReference>
<dbReference type="Proteomes" id="UP000003586">
    <property type="component" value="Chromosome"/>
</dbReference>
<dbReference type="RefSeq" id="WP_008584759.1">
    <property type="nucleotide sequence ID" value="NZ_CP007035.1"/>
</dbReference>
<name>W0F0Y5_9BACT</name>
<keyword evidence="2" id="KW-0325">Glycoprotein</keyword>
<dbReference type="EMBL" id="CP007035">
    <property type="protein sequence ID" value="AHF15119.1"/>
    <property type="molecule type" value="Genomic_DNA"/>
</dbReference>
<dbReference type="PROSITE" id="PS51257">
    <property type="entry name" value="PROKAR_LIPOPROTEIN"/>
    <property type="match status" value="1"/>
</dbReference>
<keyword evidence="1" id="KW-0479">Metal-binding</keyword>
<dbReference type="InterPro" id="IPR052063">
    <property type="entry name" value="Polysaccharide_Lyase_1"/>
</dbReference>
<dbReference type="PANTHER" id="PTHR42970:SF1">
    <property type="entry name" value="PECTATE LYASE C-RELATED"/>
    <property type="match status" value="1"/>
</dbReference>
<accession>W0F0Y5</accession>
<gene>
    <name evidence="3" type="ORF">NIASO_08000</name>
</gene>
<dbReference type="Gene3D" id="2.160.20.10">
    <property type="entry name" value="Single-stranded right-handed beta-helix, Pectin lyase-like"/>
    <property type="match status" value="1"/>
</dbReference>
<dbReference type="InterPro" id="IPR011050">
    <property type="entry name" value="Pectin_lyase_fold/virulence"/>
</dbReference>
<keyword evidence="3" id="KW-0456">Lyase</keyword>
<proteinExistence type="predicted"/>
<dbReference type="InterPro" id="IPR012334">
    <property type="entry name" value="Pectin_lyas_fold"/>
</dbReference>
<dbReference type="GO" id="GO:0016829">
    <property type="term" value="F:lyase activity"/>
    <property type="evidence" value="ECO:0007669"/>
    <property type="project" value="UniProtKB-KW"/>
</dbReference>
<evidence type="ECO:0000313" key="3">
    <source>
        <dbReference type="EMBL" id="AHF15119.1"/>
    </source>
</evidence>
<dbReference type="KEGG" id="nso:NIASO_08000"/>
<keyword evidence="4" id="KW-1185">Reference proteome</keyword>
<dbReference type="SUPFAM" id="SSF51126">
    <property type="entry name" value="Pectin lyase-like"/>
    <property type="match status" value="1"/>
</dbReference>
<reference evidence="3 4" key="1">
    <citation type="submission" date="2013-12" db="EMBL/GenBank/DDBJ databases">
        <authorList>
            <consortium name="DOE Joint Genome Institute"/>
            <person name="Eisen J."/>
            <person name="Huntemann M."/>
            <person name="Han J."/>
            <person name="Chen A."/>
            <person name="Kyrpides N."/>
            <person name="Mavromatis K."/>
            <person name="Markowitz V."/>
            <person name="Palaniappan K."/>
            <person name="Ivanova N."/>
            <person name="Schaumberg A."/>
            <person name="Pati A."/>
            <person name="Liolios K."/>
            <person name="Nordberg H.P."/>
            <person name="Cantor M.N."/>
            <person name="Hua S.X."/>
            <person name="Woyke T."/>
        </authorList>
    </citation>
    <scope>NUCLEOTIDE SEQUENCE [LARGE SCALE GENOMIC DNA]</scope>
    <source>
        <strain evidence="4">DSM 19437</strain>
    </source>
</reference>
<dbReference type="AlphaFoldDB" id="W0F0Y5"/>
<sequence>MNSRFLKITSGASLLGIVLFAGSCQKPDLAKEGSLNAVSNHNEARLTALAEERTPAFPDAEGFGRFATGARGADSASVYVVTNLNDSGPGSFRDAVSKPGRFVVFEVTGIIRLKSNVSVAANTTIAGQTAPGKGIVLYGRKVTFTGANNAIVRNIRIRLGANDGASRSDDASGVANGKNMIFDHVSFSWGQDEVFSINWDNKGYEPDSITLQNCIVAQGLHKVNHSAGGLIQTAGKISILKSLYISNKTRNPKVKGINEFVNNIVYDWGNLGNPMGHTVSGDGYIMGGSAGVSQVNIINNYFIAGPLTPDRATPFSRGTGTFYLYASGNYFDRNKNGVLDGTLVPADSVGYPGIEPQNFMPNPYPYPFSTPTMTAADAFKYVAKEAGAAYPHRDDVDKLLIEELRSAGLQGLYVYTESDLPLANGGLGDFPVADPHKDGDGDGIPDVWERQLGLNPEVKDALSRSTADPRYLNIEVYLNTLATQKGV</sequence>
<dbReference type="GO" id="GO:0046872">
    <property type="term" value="F:metal ion binding"/>
    <property type="evidence" value="ECO:0007669"/>
    <property type="project" value="UniProtKB-KW"/>
</dbReference>
<organism evidence="3 4">
    <name type="scientific">Niabella soli DSM 19437</name>
    <dbReference type="NCBI Taxonomy" id="929713"/>
    <lineage>
        <taxon>Bacteria</taxon>
        <taxon>Pseudomonadati</taxon>
        <taxon>Bacteroidota</taxon>
        <taxon>Chitinophagia</taxon>
        <taxon>Chitinophagales</taxon>
        <taxon>Chitinophagaceae</taxon>
        <taxon>Niabella</taxon>
    </lineage>
</organism>
<dbReference type="STRING" id="929713.NIASO_08000"/>